<dbReference type="Gene3D" id="3.30.230.10">
    <property type="match status" value="1"/>
</dbReference>
<evidence type="ECO:0000256" key="6">
    <source>
        <dbReference type="NCBIfam" id="TIGR00131"/>
    </source>
</evidence>
<dbReference type="Pfam" id="PF00288">
    <property type="entry name" value="GHMP_kinases_N"/>
    <property type="match status" value="1"/>
</dbReference>
<evidence type="ECO:0000313" key="10">
    <source>
        <dbReference type="EMBL" id="MDX8414999.1"/>
    </source>
</evidence>
<keyword evidence="10" id="KW-0808">Transferase</keyword>
<evidence type="ECO:0000259" key="7">
    <source>
        <dbReference type="Pfam" id="PF00288"/>
    </source>
</evidence>
<dbReference type="InterPro" id="IPR019539">
    <property type="entry name" value="GalKase_N"/>
</dbReference>
<organism evidence="10 11">
    <name type="scientific">Intestinicryptomonas porci</name>
    <dbReference type="NCBI Taxonomy" id="2926320"/>
    <lineage>
        <taxon>Bacteria</taxon>
        <taxon>Pseudomonadati</taxon>
        <taxon>Verrucomicrobiota</taxon>
        <taxon>Opitutia</taxon>
        <taxon>Opitutales</taxon>
        <taxon>Intestinicryptomonaceae</taxon>
        <taxon>Intestinicryptomonas</taxon>
    </lineage>
</organism>
<evidence type="ECO:0000313" key="11">
    <source>
        <dbReference type="Proteomes" id="UP001275932"/>
    </source>
</evidence>
<gene>
    <name evidence="10" type="primary">galK</name>
    <name evidence="10" type="ORF">MOX91_02210</name>
</gene>
<dbReference type="Proteomes" id="UP001275932">
    <property type="component" value="Unassembled WGS sequence"/>
</dbReference>
<protein>
    <recommendedName>
        <fullName evidence="6">Galactokinase</fullName>
        <ecNumber evidence="6">2.7.1.6</ecNumber>
    </recommendedName>
</protein>
<dbReference type="InterPro" id="IPR036554">
    <property type="entry name" value="GHMP_kinase_C_sf"/>
</dbReference>
<keyword evidence="11" id="KW-1185">Reference proteome</keyword>
<dbReference type="PANTHER" id="PTHR10457:SF7">
    <property type="entry name" value="GALACTOKINASE-RELATED"/>
    <property type="match status" value="1"/>
</dbReference>
<keyword evidence="5" id="KW-0119">Carbohydrate metabolism</keyword>
<keyword evidence="4" id="KW-0067">ATP-binding</keyword>
<reference evidence="10 11" key="1">
    <citation type="submission" date="2022-03" db="EMBL/GenBank/DDBJ databases">
        <title>Novel taxa within the pig intestine.</title>
        <authorList>
            <person name="Wylensek D."/>
            <person name="Bishof K."/>
            <person name="Afrizal A."/>
            <person name="Clavel T."/>
        </authorList>
    </citation>
    <scope>NUCLEOTIDE SEQUENCE [LARGE SCALE GENOMIC DNA]</scope>
    <source>
        <strain evidence="10 11">CLA-KB-P66</strain>
    </source>
</reference>
<accession>A0ABU4WFK9</accession>
<dbReference type="InterPro" id="IPR014721">
    <property type="entry name" value="Ribsml_uS5_D2-typ_fold_subgr"/>
</dbReference>
<dbReference type="Gene3D" id="3.30.70.890">
    <property type="entry name" value="GHMP kinase, C-terminal domain"/>
    <property type="match status" value="1"/>
</dbReference>
<proteinExistence type="inferred from homology"/>
<dbReference type="NCBIfam" id="TIGR00131">
    <property type="entry name" value="gal_kin"/>
    <property type="match status" value="1"/>
</dbReference>
<evidence type="ECO:0000256" key="2">
    <source>
        <dbReference type="ARBA" id="ARBA00022741"/>
    </source>
</evidence>
<evidence type="ECO:0000259" key="9">
    <source>
        <dbReference type="Pfam" id="PF10509"/>
    </source>
</evidence>
<comment type="caution">
    <text evidence="10">The sequence shown here is derived from an EMBL/GenBank/DDBJ whole genome shotgun (WGS) entry which is preliminary data.</text>
</comment>
<evidence type="ECO:0000256" key="3">
    <source>
        <dbReference type="ARBA" id="ARBA00022777"/>
    </source>
</evidence>
<dbReference type="Pfam" id="PF08544">
    <property type="entry name" value="GHMP_kinases_C"/>
    <property type="match status" value="1"/>
</dbReference>
<keyword evidence="5" id="KW-0299">Galactose metabolism</keyword>
<keyword evidence="2" id="KW-0547">Nucleotide-binding</keyword>
<feature type="domain" description="GHMP kinase N-terminal" evidence="7">
    <location>
        <begin position="92"/>
        <end position="181"/>
    </location>
</feature>
<dbReference type="SUPFAM" id="SSF54211">
    <property type="entry name" value="Ribosomal protein S5 domain 2-like"/>
    <property type="match status" value="1"/>
</dbReference>
<dbReference type="EC" id="2.7.1.6" evidence="6"/>
<evidence type="ECO:0000256" key="1">
    <source>
        <dbReference type="ARBA" id="ARBA00006566"/>
    </source>
</evidence>
<evidence type="ECO:0000259" key="8">
    <source>
        <dbReference type="Pfam" id="PF08544"/>
    </source>
</evidence>
<evidence type="ECO:0000256" key="5">
    <source>
        <dbReference type="ARBA" id="ARBA00023144"/>
    </source>
</evidence>
<dbReference type="InterPro" id="IPR013750">
    <property type="entry name" value="GHMP_kinase_C_dom"/>
</dbReference>
<feature type="domain" description="Galactokinase N-terminal" evidence="9">
    <location>
        <begin position="8"/>
        <end position="57"/>
    </location>
</feature>
<name>A0ABU4WFK9_9BACT</name>
<evidence type="ECO:0000256" key="4">
    <source>
        <dbReference type="ARBA" id="ARBA00022840"/>
    </source>
</evidence>
<dbReference type="GO" id="GO:0004335">
    <property type="term" value="F:galactokinase activity"/>
    <property type="evidence" value="ECO:0007669"/>
    <property type="project" value="UniProtKB-EC"/>
</dbReference>
<dbReference type="InterPro" id="IPR000705">
    <property type="entry name" value="Galactokinase"/>
</dbReference>
<comment type="similarity">
    <text evidence="1">Belongs to the GHMP kinase family. GalK subfamily.</text>
</comment>
<dbReference type="PANTHER" id="PTHR10457">
    <property type="entry name" value="MEVALONATE KINASE/GALACTOKINASE"/>
    <property type="match status" value="1"/>
</dbReference>
<keyword evidence="3" id="KW-0418">Kinase</keyword>
<dbReference type="PIRSF" id="PIRSF000530">
    <property type="entry name" value="Galactokinase"/>
    <property type="match status" value="1"/>
</dbReference>
<dbReference type="Pfam" id="PF10509">
    <property type="entry name" value="GalKase_gal_bdg"/>
    <property type="match status" value="1"/>
</dbReference>
<dbReference type="SUPFAM" id="SSF55060">
    <property type="entry name" value="GHMP Kinase, C-terminal domain"/>
    <property type="match status" value="1"/>
</dbReference>
<dbReference type="PRINTS" id="PR00959">
    <property type="entry name" value="MEVGALKINASE"/>
</dbReference>
<feature type="domain" description="GHMP kinase C-terminal" evidence="8">
    <location>
        <begin position="283"/>
        <end position="362"/>
    </location>
</feature>
<dbReference type="PRINTS" id="PR00473">
    <property type="entry name" value="GALCTOKINASE"/>
</dbReference>
<dbReference type="RefSeq" id="WP_370396446.1">
    <property type="nucleotide sequence ID" value="NZ_JALBUT010000002.1"/>
</dbReference>
<dbReference type="InterPro" id="IPR006204">
    <property type="entry name" value="GHMP_kinase_N_dom"/>
</dbReference>
<sequence length="384" mass="42066">MVEITAIEKFKKFFGTEPQVVAVAPGRIEFVGNHTDYNGGFVMGVAIDRNIAVSVSKRSDCKICFANSSTGEKVSLDMGAITPLPRSLNWVNYPLGVFKFLLEAGLKADCGFDFTDASDLPKGAGVSSSAAIEMASCYALSKLYGFHISKKQAVAIGRKSENNFVGMPCGILDQGVSCFGKKNSVVFIDCKTEEYEILPLAPDCKFYLFNSTKKHALVDGLYAARHKECLEAAKILSEGGKERMLRDFKMRDLNAKKDKMGEAVYKRARHVIEENERVLLAKECMRVGDMASLGKILFASHESSKKLFENSCAELDELVDLLKLQKNVYGARLSGGGFGGAVMALVSEDFTEAQAEEVSRGYEQKFGARPKIFECFAGDGARNF</sequence>
<dbReference type="EMBL" id="JALBUT010000002">
    <property type="protein sequence ID" value="MDX8414999.1"/>
    <property type="molecule type" value="Genomic_DNA"/>
</dbReference>
<dbReference type="InterPro" id="IPR020568">
    <property type="entry name" value="Ribosomal_Su5_D2-typ_SF"/>
</dbReference>
<dbReference type="InterPro" id="IPR006206">
    <property type="entry name" value="Mevalonate/galactokinase"/>
</dbReference>